<dbReference type="WBParaSite" id="GPUH_0002524801-mRNA-1">
    <property type="protein sequence ID" value="GPUH_0002524801-mRNA-1"/>
    <property type="gene ID" value="GPUH_0002524801"/>
</dbReference>
<dbReference type="InterPro" id="IPR032781">
    <property type="entry name" value="ABC_tran_Xtn"/>
</dbReference>
<reference evidence="9" key="1">
    <citation type="submission" date="2016-06" db="UniProtKB">
        <authorList>
            <consortium name="WormBaseParasite"/>
        </authorList>
    </citation>
    <scope>IDENTIFICATION</scope>
</reference>
<reference evidence="7 8" key="2">
    <citation type="submission" date="2018-11" db="EMBL/GenBank/DDBJ databases">
        <authorList>
            <consortium name="Pathogen Informatics"/>
        </authorList>
    </citation>
    <scope>NUCLEOTIDE SEQUENCE [LARGE SCALE GENOMIC DNA]</scope>
</reference>
<evidence type="ECO:0000259" key="5">
    <source>
        <dbReference type="Pfam" id="PF00005"/>
    </source>
</evidence>
<dbReference type="InterPro" id="IPR027417">
    <property type="entry name" value="P-loop_NTPase"/>
</dbReference>
<accession>A0A183EW77</accession>
<evidence type="ECO:0000259" key="6">
    <source>
        <dbReference type="Pfam" id="PF12848"/>
    </source>
</evidence>
<protein>
    <submittedName>
        <fullName evidence="9">ABC transporter domain-containing protein</fullName>
    </submittedName>
</protein>
<dbReference type="OrthoDB" id="2110130at2759"/>
<dbReference type="Proteomes" id="UP000271098">
    <property type="component" value="Unassembled WGS sequence"/>
</dbReference>
<feature type="domain" description="ABC transporter" evidence="5">
    <location>
        <begin position="90"/>
        <end position="132"/>
    </location>
</feature>
<feature type="domain" description="ABC-transporter extension" evidence="6">
    <location>
        <begin position="9"/>
        <end position="41"/>
    </location>
</feature>
<organism evidence="9">
    <name type="scientific">Gongylonema pulchrum</name>
    <dbReference type="NCBI Taxonomy" id="637853"/>
    <lineage>
        <taxon>Eukaryota</taxon>
        <taxon>Metazoa</taxon>
        <taxon>Ecdysozoa</taxon>
        <taxon>Nematoda</taxon>
        <taxon>Chromadorea</taxon>
        <taxon>Rhabditida</taxon>
        <taxon>Spirurina</taxon>
        <taxon>Spiruromorpha</taxon>
        <taxon>Spiruroidea</taxon>
        <taxon>Gongylonematidae</taxon>
        <taxon>Gongylonema</taxon>
    </lineage>
</organism>
<evidence type="ECO:0000256" key="1">
    <source>
        <dbReference type="ARBA" id="ARBA00011054"/>
    </source>
</evidence>
<dbReference type="EMBL" id="UYRT01104243">
    <property type="protein sequence ID" value="VDN43917.1"/>
    <property type="molecule type" value="Genomic_DNA"/>
</dbReference>
<comment type="similarity">
    <text evidence="1">Belongs to the ABC transporter superfamily. ABCF family. EF3 subfamily.</text>
</comment>
<dbReference type="InterPro" id="IPR050611">
    <property type="entry name" value="ABCF"/>
</dbReference>
<gene>
    <name evidence="7" type="ORF">GPUH_LOCUS25217</name>
</gene>
<dbReference type="GO" id="GO:0005524">
    <property type="term" value="F:ATP binding"/>
    <property type="evidence" value="ECO:0007669"/>
    <property type="project" value="UniProtKB-KW"/>
</dbReference>
<proteinExistence type="inferred from homology"/>
<dbReference type="Pfam" id="PF00005">
    <property type="entry name" value="ABC_tran"/>
    <property type="match status" value="1"/>
</dbReference>
<evidence type="ECO:0000256" key="2">
    <source>
        <dbReference type="ARBA" id="ARBA00022737"/>
    </source>
</evidence>
<keyword evidence="4" id="KW-0067">ATP-binding</keyword>
<dbReference type="GO" id="GO:0016887">
    <property type="term" value="F:ATP hydrolysis activity"/>
    <property type="evidence" value="ECO:0007669"/>
    <property type="project" value="InterPro"/>
</dbReference>
<evidence type="ECO:0000256" key="3">
    <source>
        <dbReference type="ARBA" id="ARBA00022741"/>
    </source>
</evidence>
<evidence type="ECO:0000313" key="7">
    <source>
        <dbReference type="EMBL" id="VDN43917.1"/>
    </source>
</evidence>
<keyword evidence="2" id="KW-0677">Repeat</keyword>
<name>A0A183EW77_9BILA</name>
<keyword evidence="8" id="KW-1185">Reference proteome</keyword>
<sequence length="143" mass="16647">MLRFADQDEGNYDTYVRTRTELLENQMKRYKWEQDQLQHMKVGDTFDILPVQICRVKQFYFFDPGTIPPPVIMVQHVSFQYNKNTPLIYKDLDFGIDLDTRIALVGPNGAGKSTLLKLISGDVMPSNGLIRRHSHCKIGRYHQ</sequence>
<dbReference type="PANTHER" id="PTHR19211">
    <property type="entry name" value="ATP-BINDING TRANSPORT PROTEIN-RELATED"/>
    <property type="match status" value="1"/>
</dbReference>
<dbReference type="Gene3D" id="3.40.50.300">
    <property type="entry name" value="P-loop containing nucleotide triphosphate hydrolases"/>
    <property type="match status" value="1"/>
</dbReference>
<dbReference type="SUPFAM" id="SSF52540">
    <property type="entry name" value="P-loop containing nucleoside triphosphate hydrolases"/>
    <property type="match status" value="1"/>
</dbReference>
<evidence type="ECO:0000313" key="9">
    <source>
        <dbReference type="WBParaSite" id="GPUH_0002524801-mRNA-1"/>
    </source>
</evidence>
<dbReference type="InterPro" id="IPR003439">
    <property type="entry name" value="ABC_transporter-like_ATP-bd"/>
</dbReference>
<dbReference type="FunFam" id="3.40.50.300:FF:001092">
    <property type="entry name" value="ATP-binding cassette sub-family F member 2"/>
    <property type="match status" value="1"/>
</dbReference>
<evidence type="ECO:0000313" key="8">
    <source>
        <dbReference type="Proteomes" id="UP000271098"/>
    </source>
</evidence>
<keyword evidence="3" id="KW-0547">Nucleotide-binding</keyword>
<dbReference type="AlphaFoldDB" id="A0A183EW77"/>
<dbReference type="Pfam" id="PF12848">
    <property type="entry name" value="ABC_tran_Xtn"/>
    <property type="match status" value="1"/>
</dbReference>
<dbReference type="PANTHER" id="PTHR19211:SF15">
    <property type="entry name" value="ATP-BINDING CASSETTE SUB-FAMILY F MEMBER 2"/>
    <property type="match status" value="1"/>
</dbReference>
<evidence type="ECO:0000256" key="4">
    <source>
        <dbReference type="ARBA" id="ARBA00022840"/>
    </source>
</evidence>